<feature type="non-terminal residue" evidence="1">
    <location>
        <position position="1"/>
    </location>
</feature>
<gene>
    <name evidence="1" type="ORF">SPARVUS_LOCUS14839038</name>
</gene>
<sequence length="73" mass="7993">VIGHSRSHACIADRVGKICQGIVTISLCIHRLNFGDVRHGCSCLAMATHFMKLSTHCCCANLKATRSLEVFSY</sequence>
<dbReference type="EMBL" id="CATNWA010019426">
    <property type="protein sequence ID" value="CAI9613124.1"/>
    <property type="molecule type" value="Genomic_DNA"/>
</dbReference>
<name>A0ABN9GUK0_9NEOB</name>
<evidence type="ECO:0000313" key="2">
    <source>
        <dbReference type="Proteomes" id="UP001162483"/>
    </source>
</evidence>
<protein>
    <submittedName>
        <fullName evidence="1">Uncharacterized protein</fullName>
    </submittedName>
</protein>
<comment type="caution">
    <text evidence="1">The sequence shown here is derived from an EMBL/GenBank/DDBJ whole genome shotgun (WGS) entry which is preliminary data.</text>
</comment>
<accession>A0ABN9GUK0</accession>
<organism evidence="1 2">
    <name type="scientific">Staurois parvus</name>
    <dbReference type="NCBI Taxonomy" id="386267"/>
    <lineage>
        <taxon>Eukaryota</taxon>
        <taxon>Metazoa</taxon>
        <taxon>Chordata</taxon>
        <taxon>Craniata</taxon>
        <taxon>Vertebrata</taxon>
        <taxon>Euteleostomi</taxon>
        <taxon>Amphibia</taxon>
        <taxon>Batrachia</taxon>
        <taxon>Anura</taxon>
        <taxon>Neobatrachia</taxon>
        <taxon>Ranoidea</taxon>
        <taxon>Ranidae</taxon>
        <taxon>Staurois</taxon>
    </lineage>
</organism>
<dbReference type="Proteomes" id="UP001162483">
    <property type="component" value="Unassembled WGS sequence"/>
</dbReference>
<evidence type="ECO:0000313" key="1">
    <source>
        <dbReference type="EMBL" id="CAI9613124.1"/>
    </source>
</evidence>
<reference evidence="1" key="1">
    <citation type="submission" date="2023-05" db="EMBL/GenBank/DDBJ databases">
        <authorList>
            <person name="Stuckert A."/>
        </authorList>
    </citation>
    <scope>NUCLEOTIDE SEQUENCE</scope>
</reference>
<proteinExistence type="predicted"/>
<keyword evidence="2" id="KW-1185">Reference proteome</keyword>